<name>A0ABP8GCX8_9BURK</name>
<proteinExistence type="predicted"/>
<dbReference type="EMBL" id="BAABFO010000001">
    <property type="protein sequence ID" value="GAA4321930.1"/>
    <property type="molecule type" value="Genomic_DNA"/>
</dbReference>
<dbReference type="Proteomes" id="UP001501671">
    <property type="component" value="Unassembled WGS sequence"/>
</dbReference>
<keyword evidence="2" id="KW-1185">Reference proteome</keyword>
<reference evidence="2" key="1">
    <citation type="journal article" date="2019" name="Int. J. Syst. Evol. Microbiol.">
        <title>The Global Catalogue of Microorganisms (GCM) 10K type strain sequencing project: providing services to taxonomists for standard genome sequencing and annotation.</title>
        <authorList>
            <consortium name="The Broad Institute Genomics Platform"/>
            <consortium name="The Broad Institute Genome Sequencing Center for Infectious Disease"/>
            <person name="Wu L."/>
            <person name="Ma J."/>
        </authorList>
    </citation>
    <scope>NUCLEOTIDE SEQUENCE [LARGE SCALE GENOMIC DNA]</scope>
    <source>
        <strain evidence="2">JCM 17666</strain>
    </source>
</reference>
<gene>
    <name evidence="1" type="ORF">GCM10023144_01520</name>
</gene>
<evidence type="ECO:0000313" key="2">
    <source>
        <dbReference type="Proteomes" id="UP001501671"/>
    </source>
</evidence>
<accession>A0ABP8GCX8</accession>
<organism evidence="1 2">
    <name type="scientific">Pigmentiphaga soli</name>
    <dbReference type="NCBI Taxonomy" id="1007095"/>
    <lineage>
        <taxon>Bacteria</taxon>
        <taxon>Pseudomonadati</taxon>
        <taxon>Pseudomonadota</taxon>
        <taxon>Betaproteobacteria</taxon>
        <taxon>Burkholderiales</taxon>
        <taxon>Alcaligenaceae</taxon>
        <taxon>Pigmentiphaga</taxon>
    </lineage>
</organism>
<comment type="caution">
    <text evidence="1">The sequence shown here is derived from an EMBL/GenBank/DDBJ whole genome shotgun (WGS) entry which is preliminary data.</text>
</comment>
<protein>
    <submittedName>
        <fullName evidence="1">Uncharacterized protein</fullName>
    </submittedName>
</protein>
<sequence length="102" mass="11128">MPENVSPPTLEEIAGITQDEIVQFLTERVKNHPCPACGTNKWEVAMAPDYVFGLIGLNKNNSFSMPPPLAPLISVVCSHCGYIRSHAANALAIWKRNKPAKA</sequence>
<evidence type="ECO:0000313" key="1">
    <source>
        <dbReference type="EMBL" id="GAA4321930.1"/>
    </source>
</evidence>